<name>A0A8X6IE04_TRICU</name>
<dbReference type="Proteomes" id="UP000887116">
    <property type="component" value="Unassembled WGS sequence"/>
</dbReference>
<proteinExistence type="predicted"/>
<dbReference type="AlphaFoldDB" id="A0A8X6IE04"/>
<gene>
    <name evidence="1" type="ORF">TNCT_423681</name>
</gene>
<accession>A0A8X6IE04</accession>
<sequence length="67" mass="7552">MPCYVRPLEKRSIHDVIVQLLCSGALLQQNIPQLHTVRVVQDSLLQLQVLPDLSTDHICPLQRLPGT</sequence>
<reference evidence="1" key="1">
    <citation type="submission" date="2020-07" db="EMBL/GenBank/DDBJ databases">
        <title>Multicomponent nature underlies the extraordinary mechanical properties of spider dragline silk.</title>
        <authorList>
            <person name="Kono N."/>
            <person name="Nakamura H."/>
            <person name="Mori M."/>
            <person name="Yoshida Y."/>
            <person name="Ohtoshi R."/>
            <person name="Malay A.D."/>
            <person name="Moran D.A.P."/>
            <person name="Tomita M."/>
            <person name="Numata K."/>
            <person name="Arakawa K."/>
        </authorList>
    </citation>
    <scope>NUCLEOTIDE SEQUENCE</scope>
</reference>
<evidence type="ECO:0000313" key="1">
    <source>
        <dbReference type="EMBL" id="GFR20359.1"/>
    </source>
</evidence>
<keyword evidence="2" id="KW-1185">Reference proteome</keyword>
<evidence type="ECO:0000313" key="2">
    <source>
        <dbReference type="Proteomes" id="UP000887116"/>
    </source>
</evidence>
<organism evidence="1 2">
    <name type="scientific">Trichonephila clavata</name>
    <name type="common">Joro spider</name>
    <name type="synonym">Nephila clavata</name>
    <dbReference type="NCBI Taxonomy" id="2740835"/>
    <lineage>
        <taxon>Eukaryota</taxon>
        <taxon>Metazoa</taxon>
        <taxon>Ecdysozoa</taxon>
        <taxon>Arthropoda</taxon>
        <taxon>Chelicerata</taxon>
        <taxon>Arachnida</taxon>
        <taxon>Araneae</taxon>
        <taxon>Araneomorphae</taxon>
        <taxon>Entelegynae</taxon>
        <taxon>Araneoidea</taxon>
        <taxon>Nephilidae</taxon>
        <taxon>Trichonephila</taxon>
    </lineage>
</organism>
<comment type="caution">
    <text evidence="1">The sequence shown here is derived from an EMBL/GenBank/DDBJ whole genome shotgun (WGS) entry which is preliminary data.</text>
</comment>
<dbReference type="EMBL" id="BMAO01037814">
    <property type="protein sequence ID" value="GFR20359.1"/>
    <property type="molecule type" value="Genomic_DNA"/>
</dbReference>
<protein>
    <submittedName>
        <fullName evidence="1">Uncharacterized protein</fullName>
    </submittedName>
</protein>